<evidence type="ECO:0000256" key="2">
    <source>
        <dbReference type="SAM" id="MobiDB-lite"/>
    </source>
</evidence>
<comment type="similarity">
    <text evidence="1">Belongs to the LIMR family.</text>
</comment>
<dbReference type="AlphaFoldDB" id="D3B9Q3"/>
<dbReference type="PRINTS" id="PR01692">
    <property type="entry name" value="LIPOCALINIMR"/>
</dbReference>
<dbReference type="EMBL" id="ADBJ01000022">
    <property type="protein sequence ID" value="EFA81965.1"/>
    <property type="molecule type" value="Genomic_DNA"/>
</dbReference>
<dbReference type="GO" id="GO:0005886">
    <property type="term" value="C:plasma membrane"/>
    <property type="evidence" value="ECO:0007669"/>
    <property type="project" value="TreeGrafter"/>
</dbReference>
<dbReference type="PANTHER" id="PTHR12625">
    <property type="entry name" value="LIPOCALIN-1 INTERACTING MEMBRANE RECEPTOR LIMR"/>
    <property type="match status" value="1"/>
</dbReference>
<feature type="transmembrane region" description="Helical" evidence="3">
    <location>
        <begin position="124"/>
        <end position="151"/>
    </location>
</feature>
<feature type="transmembrane region" description="Helical" evidence="3">
    <location>
        <begin position="252"/>
        <end position="272"/>
    </location>
</feature>
<evidence type="ECO:0000313" key="4">
    <source>
        <dbReference type="EMBL" id="EFA81965.1"/>
    </source>
</evidence>
<keyword evidence="3" id="KW-0812">Transmembrane</keyword>
<dbReference type="Pfam" id="PF04791">
    <property type="entry name" value="LMBR1"/>
    <property type="match status" value="1"/>
</dbReference>
<dbReference type="STRING" id="670386.D3B9Q3"/>
<evidence type="ECO:0000256" key="3">
    <source>
        <dbReference type="SAM" id="Phobius"/>
    </source>
</evidence>
<proteinExistence type="inferred from homology"/>
<feature type="transmembrane region" description="Helical" evidence="3">
    <location>
        <begin position="348"/>
        <end position="370"/>
    </location>
</feature>
<dbReference type="InParanoid" id="D3B9Q3"/>
<feature type="region of interest" description="Disordered" evidence="2">
    <location>
        <begin position="574"/>
        <end position="616"/>
    </location>
</feature>
<dbReference type="GeneID" id="31360685"/>
<accession>D3B9Q3</accession>
<evidence type="ECO:0000256" key="1">
    <source>
        <dbReference type="ARBA" id="ARBA00010487"/>
    </source>
</evidence>
<dbReference type="InterPro" id="IPR006876">
    <property type="entry name" value="LMBR1-like_membr_prot"/>
</dbReference>
<feature type="transmembrane region" description="Helical" evidence="3">
    <location>
        <begin position="180"/>
        <end position="199"/>
    </location>
</feature>
<feature type="transmembrane region" description="Helical" evidence="3">
    <location>
        <begin position="211"/>
        <end position="232"/>
    </location>
</feature>
<dbReference type="Proteomes" id="UP000001396">
    <property type="component" value="Unassembled WGS sequence"/>
</dbReference>
<comment type="caution">
    <text evidence="4">The sequence shown here is derived from an EMBL/GenBank/DDBJ whole genome shotgun (WGS) entry which is preliminary data.</text>
</comment>
<dbReference type="FunCoup" id="D3B9Q3">
    <property type="interactions" value="8"/>
</dbReference>
<protein>
    <submittedName>
        <fullName evidence="4">Lmbr1 long form</fullName>
    </submittedName>
</protein>
<dbReference type="OMA" id="SNYYIQW"/>
<name>D3B9Q3_HETP5</name>
<evidence type="ECO:0000313" key="5">
    <source>
        <dbReference type="Proteomes" id="UP000001396"/>
    </source>
</evidence>
<feature type="compositionally biased region" description="Low complexity" evidence="2">
    <location>
        <begin position="530"/>
        <end position="547"/>
    </location>
</feature>
<dbReference type="RefSeq" id="XP_020434082.1">
    <property type="nucleotide sequence ID" value="XM_020576093.1"/>
</dbReference>
<dbReference type="GO" id="GO:0004888">
    <property type="term" value="F:transmembrane signaling receptor activity"/>
    <property type="evidence" value="ECO:0007669"/>
    <property type="project" value="TreeGrafter"/>
</dbReference>
<feature type="compositionally biased region" description="Low complexity" evidence="2">
    <location>
        <begin position="574"/>
        <end position="611"/>
    </location>
</feature>
<keyword evidence="3" id="KW-0472">Membrane</keyword>
<feature type="transmembrane region" description="Helical" evidence="3">
    <location>
        <begin position="461"/>
        <end position="480"/>
    </location>
</feature>
<dbReference type="GO" id="GO:0007165">
    <property type="term" value="P:signal transduction"/>
    <property type="evidence" value="ECO:0007669"/>
    <property type="project" value="TreeGrafter"/>
</dbReference>
<reference evidence="4 5" key="1">
    <citation type="journal article" date="2011" name="Genome Res.">
        <title>Phylogeny-wide analysis of social amoeba genomes highlights ancient origins for complex intercellular communication.</title>
        <authorList>
            <person name="Heidel A.J."/>
            <person name="Lawal H.M."/>
            <person name="Felder M."/>
            <person name="Schilde C."/>
            <person name="Helps N.R."/>
            <person name="Tunggal B."/>
            <person name="Rivero F."/>
            <person name="John U."/>
            <person name="Schleicher M."/>
            <person name="Eichinger L."/>
            <person name="Platzer M."/>
            <person name="Noegel A.A."/>
            <person name="Schaap P."/>
            <person name="Gloeckner G."/>
        </authorList>
    </citation>
    <scope>NUCLEOTIDE SEQUENCE [LARGE SCALE GENOMIC DNA]</scope>
    <source>
        <strain evidence="5">ATCC 26659 / Pp 5 / PN500</strain>
    </source>
</reference>
<dbReference type="InterPro" id="IPR008075">
    <property type="entry name" value="LIMR"/>
</dbReference>
<feature type="transmembrane region" description="Helical" evidence="3">
    <location>
        <begin position="420"/>
        <end position="441"/>
    </location>
</feature>
<gene>
    <name evidence="4" type="ORF">PPL_05199</name>
</gene>
<feature type="transmembrane region" description="Helical" evidence="3">
    <location>
        <begin position="94"/>
        <end position="112"/>
    </location>
</feature>
<keyword evidence="5" id="KW-1185">Reference proteome</keyword>
<keyword evidence="3" id="KW-1133">Transmembrane helix</keyword>
<sequence length="644" mass="73107">MQQIIINEKFCVDEKLFLVVGWMEWIVCNNNWVFFVSANIIGIELTTFNTIPTMVDKSNDAKQQLSNLTDNNNSNNNNNNNDQVEFIFSFMRDGIVSFTFLLTLFILSHFIVRKYIRKKDVDKILYLPRILCTFCLSVSLAAMLLIPITIISNEIITTFPSNYYIQWLHRDLIFSFWNKIFWGSNISLFIILPFAYFYYEAEGLKERSFISRIKAALLVFLLVSLIFIGMFVDRDNIQLLYELNGKVKSKDYLPFSYSLISTMGTLLVLFCIPKGFNTLTSNGINFGIQQSKDEIEAVQLEVSTLRESLENGKLNENERKRTEVKLLELNQIIKKFGMGTKRPFLRKLLSFIITLINFAFTGWVVFNVFIHSVKKLFNNTSTWTTDFLAYSSKLGPFESLLETAVVIIPPKVQATSMRKLIMNTAIILLMSSSFPVVVRILEISRFDLMGSYTHTNYLRDQLFQFLYCTTFIGLLVHSYLQFLLPKSESQSPLAYILSSLPYYKNKQQQKQQLLLQQQQRDANLTTIASAGASSSSLPGSSNSTPTLEGSSGSDIDSPPYTSLYGHYHLNTSSNSLDTTTNNNNNNSNNNISNNSDTLSFTTTSSSSANSSPIQMAQSSHILSLILSSTASPNKKSPTPKRKLD</sequence>
<dbReference type="PANTHER" id="PTHR12625:SF0">
    <property type="entry name" value="PROTEIN LILIPOD"/>
    <property type="match status" value="1"/>
</dbReference>
<feature type="region of interest" description="Disordered" evidence="2">
    <location>
        <begin position="530"/>
        <end position="555"/>
    </location>
</feature>
<organism evidence="4 5">
    <name type="scientific">Heterostelium pallidum (strain ATCC 26659 / Pp 5 / PN500)</name>
    <name type="common">Cellular slime mold</name>
    <name type="synonym">Polysphondylium pallidum</name>
    <dbReference type="NCBI Taxonomy" id="670386"/>
    <lineage>
        <taxon>Eukaryota</taxon>
        <taxon>Amoebozoa</taxon>
        <taxon>Evosea</taxon>
        <taxon>Eumycetozoa</taxon>
        <taxon>Dictyostelia</taxon>
        <taxon>Acytosteliales</taxon>
        <taxon>Acytosteliaceae</taxon>
        <taxon>Heterostelium</taxon>
    </lineage>
</organism>